<dbReference type="Pfam" id="PF00743">
    <property type="entry name" value="FMO-like"/>
    <property type="match status" value="1"/>
</dbReference>
<reference evidence="13" key="1">
    <citation type="journal article" date="2014" name="Genome Announc.">
        <title>Draft genome sequence of the formaldehyde-resistant fungus Byssochlamys spectabilis No. 5 (anamorph Paecilomyces variotii No. 5) (NBRC109023).</title>
        <authorList>
            <person name="Oka T."/>
            <person name="Ekino K."/>
            <person name="Fukuda K."/>
            <person name="Nomura Y."/>
        </authorList>
    </citation>
    <scope>NUCLEOTIDE SEQUENCE [LARGE SCALE GENOMIC DNA]</scope>
    <source>
        <strain evidence="13">No. 5 / NBRC 109023</strain>
    </source>
</reference>
<evidence type="ECO:0000256" key="2">
    <source>
        <dbReference type="ARBA" id="ARBA00004613"/>
    </source>
</evidence>
<evidence type="ECO:0000313" key="12">
    <source>
        <dbReference type="EMBL" id="GAD95125.1"/>
    </source>
</evidence>
<proteinExistence type="inferred from homology"/>
<dbReference type="Gene3D" id="2.60.40.200">
    <property type="entry name" value="Superoxide dismutase, copper/zinc binding domain"/>
    <property type="match status" value="1"/>
</dbReference>
<sequence>MSPVQYDHIIQLPATPKVDSNVDPRAIAQQWISSLEAVLSENDLSKLADLFHEESWWRDMLALEWDFHTIHGLSRIQDFLARNQPQVQLSSFRVQDKGKFQPSLAKPAAELDLQWVASMFFFETKVGRGTGFLRLTPDAEGRWKAYAVYTSLQELKGTEEPLGPKRVYGTLDSMPGGPSKGTWFERRQRQLEFLGEEPQALIIGAGQSGLNLGARLQSLGLSCLIVDRNERIGDNWRKRYRTLVTHDPAEFTHMAYLPFPKNWPQFTPKDKLGDWFEAYASLMELNVWTKTTIKSAVYDDAKSEWTVTVVRDGKERIFHPHHVVCCTGHSGEPKVPTFPGQEDFQGLVYHGSQHTDASQHDVKGKKVIVVGTGNSGHDIAENFYENGAEVTMLQRSGTYVISLDKGVFMMHEGIHDEYGPPTEEADIFTESLPWPVQFALNVYGTKRISAADSDLLSGLTAAGFKLNFGIDNAGISRLYYTRGGGYYIDVGCSKLIVEGKIKVKQSPEGISGFTKNALVLKDGSELDADIVVLATGYDNMRTSVQKILGSKIADRCKDVWDLDEEGELNAMWRPSGHPKFWYMGGNLALCRVYSKFLALQIKAAEEGLSGESKAVGSKLMHLMFISTLVLGAALNVAALKSNMTRHDAPIVRGNPTKVHYEVSLLYKTSTKVRGWLIGTPSKDGVGVEIRANLWGFPDEGPYQYHIHEAPVPDNGDCNAAGAHLDPYKRGEHPPCDIDAPETCQVGDLSGKHGPIWVAPGEAYVVQYTDFFLSTSRESPAFFGNRSIVVHNANGTRLNCGNFVEVRHERTALPNVEQQPTYTTAREASDSATSVLPTTVEAITETPKPPTSAITSPASFLNAAPPHAVEFSASVMLATIVAFLL</sequence>
<evidence type="ECO:0000259" key="11">
    <source>
        <dbReference type="Pfam" id="PF00080"/>
    </source>
</evidence>
<dbReference type="InParanoid" id="V5HYP0"/>
<dbReference type="AlphaFoldDB" id="V5HYP0"/>
<keyword evidence="8" id="KW-0049">Antioxidant</keyword>
<dbReference type="PANTHER" id="PTHR43539:SF24">
    <property type="entry name" value="FAD_NAD(P)-BINDING DOMAIN-CONTAINING PROTEIN-RELATED"/>
    <property type="match status" value="1"/>
</dbReference>
<evidence type="ECO:0000256" key="9">
    <source>
        <dbReference type="ARBA" id="ARBA00023002"/>
    </source>
</evidence>
<dbReference type="SUPFAM" id="SSF51905">
    <property type="entry name" value="FAD/NAD(P)-binding domain"/>
    <property type="match status" value="2"/>
</dbReference>
<dbReference type="GO" id="GO:0004784">
    <property type="term" value="F:superoxide dismutase activity"/>
    <property type="evidence" value="ECO:0007669"/>
    <property type="project" value="UniProtKB-EC"/>
</dbReference>
<evidence type="ECO:0000313" key="13">
    <source>
        <dbReference type="Proteomes" id="UP000018001"/>
    </source>
</evidence>
<dbReference type="GO" id="GO:0050660">
    <property type="term" value="F:flavin adenine dinucleotide binding"/>
    <property type="evidence" value="ECO:0007669"/>
    <property type="project" value="InterPro"/>
</dbReference>
<evidence type="ECO:0000256" key="6">
    <source>
        <dbReference type="ARBA" id="ARBA00022630"/>
    </source>
</evidence>
<evidence type="ECO:0000256" key="3">
    <source>
        <dbReference type="ARBA" id="ARBA00010457"/>
    </source>
</evidence>
<dbReference type="InterPro" id="IPR036423">
    <property type="entry name" value="SOD-like_Cu/Zn_dom_sf"/>
</dbReference>
<dbReference type="OrthoDB" id="74360at2759"/>
<dbReference type="Proteomes" id="UP000018001">
    <property type="component" value="Unassembled WGS sequence"/>
</dbReference>
<dbReference type="SUPFAM" id="SSF49329">
    <property type="entry name" value="Cu,Zn superoxide dismutase-like"/>
    <property type="match status" value="1"/>
</dbReference>
<protein>
    <recommendedName>
        <fullName evidence="4">superoxide dismutase</fullName>
        <ecNumber evidence="4">1.15.1.1</ecNumber>
    </recommendedName>
</protein>
<comment type="catalytic activity">
    <reaction evidence="10">
        <text>2 superoxide + 2 H(+) = H2O2 + O2</text>
        <dbReference type="Rhea" id="RHEA:20696"/>
        <dbReference type="ChEBI" id="CHEBI:15378"/>
        <dbReference type="ChEBI" id="CHEBI:15379"/>
        <dbReference type="ChEBI" id="CHEBI:16240"/>
        <dbReference type="ChEBI" id="CHEBI:18421"/>
        <dbReference type="EC" id="1.15.1.1"/>
    </reaction>
</comment>
<keyword evidence="9" id="KW-0560">Oxidoreductase</keyword>
<dbReference type="EC" id="1.15.1.1" evidence="4"/>
<dbReference type="InterPro" id="IPR036188">
    <property type="entry name" value="FAD/NAD-bd_sf"/>
</dbReference>
<evidence type="ECO:0000256" key="1">
    <source>
        <dbReference type="ARBA" id="ARBA00004196"/>
    </source>
</evidence>
<evidence type="ECO:0000256" key="7">
    <source>
        <dbReference type="ARBA" id="ARBA00022827"/>
    </source>
</evidence>
<dbReference type="GO" id="GO:0005576">
    <property type="term" value="C:extracellular region"/>
    <property type="evidence" value="ECO:0007669"/>
    <property type="project" value="UniProtKB-SubCell"/>
</dbReference>
<comment type="subcellular location">
    <subcellularLocation>
        <location evidence="1">Cell envelope</location>
    </subcellularLocation>
    <subcellularLocation>
        <location evidence="2">Secreted</location>
    </subcellularLocation>
</comment>
<dbReference type="PANTHER" id="PTHR43539">
    <property type="entry name" value="FLAVIN-BINDING MONOOXYGENASE-LIKE PROTEIN (AFU_ORTHOLOGUE AFUA_4G09220)"/>
    <property type="match status" value="1"/>
</dbReference>
<dbReference type="Pfam" id="PF00080">
    <property type="entry name" value="Sod_Cu"/>
    <property type="match status" value="1"/>
</dbReference>
<dbReference type="InterPro" id="IPR020946">
    <property type="entry name" value="Flavin_mOase-like"/>
</dbReference>
<keyword evidence="5" id="KW-0964">Secreted</keyword>
<dbReference type="PRINTS" id="PR00411">
    <property type="entry name" value="PNDRDTASEI"/>
</dbReference>
<name>V5HYP0_BYSSN</name>
<keyword evidence="6" id="KW-0285">Flavoprotein</keyword>
<organism evidence="12 13">
    <name type="scientific">Byssochlamys spectabilis (strain No. 5 / NBRC 109023)</name>
    <name type="common">Paecilomyces variotii</name>
    <dbReference type="NCBI Taxonomy" id="1356009"/>
    <lineage>
        <taxon>Eukaryota</taxon>
        <taxon>Fungi</taxon>
        <taxon>Dikarya</taxon>
        <taxon>Ascomycota</taxon>
        <taxon>Pezizomycotina</taxon>
        <taxon>Eurotiomycetes</taxon>
        <taxon>Eurotiomycetidae</taxon>
        <taxon>Eurotiales</taxon>
        <taxon>Thermoascaceae</taxon>
        <taxon>Paecilomyces</taxon>
    </lineage>
</organism>
<dbReference type="EMBL" id="BAUL01000115">
    <property type="protein sequence ID" value="GAD95125.1"/>
    <property type="molecule type" value="Genomic_DNA"/>
</dbReference>
<keyword evidence="13" id="KW-1185">Reference proteome</keyword>
<evidence type="ECO:0000256" key="5">
    <source>
        <dbReference type="ARBA" id="ARBA00022525"/>
    </source>
</evidence>
<dbReference type="Gene3D" id="3.50.50.60">
    <property type="entry name" value="FAD/NAD(P)-binding domain"/>
    <property type="match status" value="1"/>
</dbReference>
<dbReference type="InterPro" id="IPR050982">
    <property type="entry name" value="Auxin_biosynth/cation_transpt"/>
</dbReference>
<keyword evidence="12" id="KW-0503">Monooxygenase</keyword>
<keyword evidence="7" id="KW-0274">FAD</keyword>
<dbReference type="GO" id="GO:0050661">
    <property type="term" value="F:NADP binding"/>
    <property type="evidence" value="ECO:0007669"/>
    <property type="project" value="InterPro"/>
</dbReference>
<dbReference type="eggNOG" id="KOG1399">
    <property type="taxonomic scope" value="Eukaryota"/>
</dbReference>
<dbReference type="InterPro" id="IPR001424">
    <property type="entry name" value="SOD_Cu_Zn_dom"/>
</dbReference>
<comment type="caution">
    <text evidence="12">The sequence shown here is derived from an EMBL/GenBank/DDBJ whole genome shotgun (WGS) entry which is preliminary data.</text>
</comment>
<gene>
    <name evidence="12" type="ORF">PVAR5_3764</name>
</gene>
<comment type="similarity">
    <text evidence="3">Belongs to the Cu-Zn superoxide dismutase family.</text>
</comment>
<evidence type="ECO:0000256" key="8">
    <source>
        <dbReference type="ARBA" id="ARBA00022862"/>
    </source>
</evidence>
<dbReference type="GO" id="GO:0004499">
    <property type="term" value="F:N,N-dimethylaniline monooxygenase activity"/>
    <property type="evidence" value="ECO:0007669"/>
    <property type="project" value="InterPro"/>
</dbReference>
<feature type="domain" description="Superoxide dismutase copper/zinc binding" evidence="11">
    <location>
        <begin position="683"/>
        <end position="792"/>
    </location>
</feature>
<dbReference type="GO" id="GO:0046872">
    <property type="term" value="F:metal ion binding"/>
    <property type="evidence" value="ECO:0007669"/>
    <property type="project" value="InterPro"/>
</dbReference>
<evidence type="ECO:0000256" key="4">
    <source>
        <dbReference type="ARBA" id="ARBA00012682"/>
    </source>
</evidence>
<accession>V5HYP0</accession>
<evidence type="ECO:0000256" key="10">
    <source>
        <dbReference type="ARBA" id="ARBA00049204"/>
    </source>
</evidence>
<dbReference type="HOGENOM" id="CLU_015676_1_1_1"/>
<dbReference type="FunFam" id="2.60.40.200:FF:000007">
    <property type="entry name" value="Cell surface Cu-only superoxide dismutase 5"/>
    <property type="match status" value="1"/>
</dbReference>